<dbReference type="Gene3D" id="3.40.50.1820">
    <property type="entry name" value="alpha/beta hydrolase"/>
    <property type="match status" value="1"/>
</dbReference>
<dbReference type="InterPro" id="IPR029058">
    <property type="entry name" value="AB_hydrolase_fold"/>
</dbReference>
<dbReference type="EMBL" id="BAABDQ010000015">
    <property type="protein sequence ID" value="GAA3573452.1"/>
    <property type="molecule type" value="Genomic_DNA"/>
</dbReference>
<gene>
    <name evidence="2" type="ORF">GCM10022419_063020</name>
</gene>
<organism evidence="2 3">
    <name type="scientific">Nonomuraea rosea</name>
    <dbReference type="NCBI Taxonomy" id="638574"/>
    <lineage>
        <taxon>Bacteria</taxon>
        <taxon>Bacillati</taxon>
        <taxon>Actinomycetota</taxon>
        <taxon>Actinomycetes</taxon>
        <taxon>Streptosporangiales</taxon>
        <taxon>Streptosporangiaceae</taxon>
        <taxon>Nonomuraea</taxon>
    </lineage>
</organism>
<evidence type="ECO:0000313" key="2">
    <source>
        <dbReference type="EMBL" id="GAA3573452.1"/>
    </source>
</evidence>
<keyword evidence="2" id="KW-0378">Hydrolase</keyword>
<dbReference type="PANTHER" id="PTHR43194:SF2">
    <property type="entry name" value="PEROXISOMAL MEMBRANE PROTEIN LPX1"/>
    <property type="match status" value="1"/>
</dbReference>
<sequence length="251" mass="26730">MRMESTQPEVRLGKVAVADVTLAFREVGSPRGVPVVLVHALGSGAATWAAFGARLAAHGRRVLALDLRGHGGSSWTDAYSLTSMCDDVLAFLDAQGIGRTDLVGHSVGGAVAVLVAQRQADRVRRLVVEDTPPPPERAPEPLAPVTEPADPLPFEWRLIEPIITELRTPDPGWRERLKLISAATLLVGGGPASHVSPDALARVNAAVPDCRLVTVEDAGHRVHSVRPEEFWAVVAPFLCGTPAGEVTRPRE</sequence>
<proteinExistence type="predicted"/>
<name>A0ABP6XXY4_9ACTN</name>
<dbReference type="GO" id="GO:0016787">
    <property type="term" value="F:hydrolase activity"/>
    <property type="evidence" value="ECO:0007669"/>
    <property type="project" value="UniProtKB-KW"/>
</dbReference>
<keyword evidence="3" id="KW-1185">Reference proteome</keyword>
<dbReference type="Pfam" id="PF00561">
    <property type="entry name" value="Abhydrolase_1"/>
    <property type="match status" value="1"/>
</dbReference>
<accession>A0ABP6XXY4</accession>
<protein>
    <submittedName>
        <fullName evidence="2">Alpha/beta hydrolase</fullName>
    </submittedName>
</protein>
<dbReference type="InterPro" id="IPR050228">
    <property type="entry name" value="Carboxylesterase_BioH"/>
</dbReference>
<evidence type="ECO:0000313" key="3">
    <source>
        <dbReference type="Proteomes" id="UP001500630"/>
    </source>
</evidence>
<feature type="domain" description="AB hydrolase-1" evidence="1">
    <location>
        <begin position="34"/>
        <end position="135"/>
    </location>
</feature>
<dbReference type="PANTHER" id="PTHR43194">
    <property type="entry name" value="HYDROLASE ALPHA/BETA FOLD FAMILY"/>
    <property type="match status" value="1"/>
</dbReference>
<dbReference type="SUPFAM" id="SSF53474">
    <property type="entry name" value="alpha/beta-Hydrolases"/>
    <property type="match status" value="1"/>
</dbReference>
<comment type="caution">
    <text evidence="2">The sequence shown here is derived from an EMBL/GenBank/DDBJ whole genome shotgun (WGS) entry which is preliminary data.</text>
</comment>
<reference evidence="3" key="1">
    <citation type="journal article" date="2019" name="Int. J. Syst. Evol. Microbiol.">
        <title>The Global Catalogue of Microorganisms (GCM) 10K type strain sequencing project: providing services to taxonomists for standard genome sequencing and annotation.</title>
        <authorList>
            <consortium name="The Broad Institute Genomics Platform"/>
            <consortium name="The Broad Institute Genome Sequencing Center for Infectious Disease"/>
            <person name="Wu L."/>
            <person name="Ma J."/>
        </authorList>
    </citation>
    <scope>NUCLEOTIDE SEQUENCE [LARGE SCALE GENOMIC DNA]</scope>
    <source>
        <strain evidence="3">JCM 17326</strain>
    </source>
</reference>
<dbReference type="Proteomes" id="UP001500630">
    <property type="component" value="Unassembled WGS sequence"/>
</dbReference>
<dbReference type="PRINTS" id="PR00111">
    <property type="entry name" value="ABHYDROLASE"/>
</dbReference>
<dbReference type="InterPro" id="IPR000073">
    <property type="entry name" value="AB_hydrolase_1"/>
</dbReference>
<evidence type="ECO:0000259" key="1">
    <source>
        <dbReference type="Pfam" id="PF00561"/>
    </source>
</evidence>